<comment type="caution">
    <text evidence="2">The sequence shown here is derived from an EMBL/GenBank/DDBJ whole genome shotgun (WGS) entry which is preliminary data.</text>
</comment>
<dbReference type="Proteomes" id="UP001604277">
    <property type="component" value="Unassembled WGS sequence"/>
</dbReference>
<evidence type="ECO:0000313" key="2">
    <source>
        <dbReference type="EMBL" id="KAL2488273.1"/>
    </source>
</evidence>
<dbReference type="AlphaFoldDB" id="A0ABD1RKE1"/>
<reference evidence="3" key="1">
    <citation type="submission" date="2024-07" db="EMBL/GenBank/DDBJ databases">
        <title>Two chromosome-level genome assemblies of Korean endemic species Abeliophyllum distichum and Forsythia ovata (Oleaceae).</title>
        <authorList>
            <person name="Jang H."/>
        </authorList>
    </citation>
    <scope>NUCLEOTIDE SEQUENCE [LARGE SCALE GENOMIC DNA]</scope>
</reference>
<sequence>MDSFDAEGTHHHYPPPPHRRRHHHHHDHTAHPSPHHHHHHFSYVSPHCPHHSYLLQQKNHSQSCPFFTCRPSPQNTESFSSVPSQTHWNLGVSESNQKYNNSLMTQDEIEKSEAQEEEEEEEEEEPVFVLTDEWKEFFAKSEAKRRLAKKQAKKKGKI</sequence>
<organism evidence="2 3">
    <name type="scientific">Forsythia ovata</name>
    <dbReference type="NCBI Taxonomy" id="205694"/>
    <lineage>
        <taxon>Eukaryota</taxon>
        <taxon>Viridiplantae</taxon>
        <taxon>Streptophyta</taxon>
        <taxon>Embryophyta</taxon>
        <taxon>Tracheophyta</taxon>
        <taxon>Spermatophyta</taxon>
        <taxon>Magnoliopsida</taxon>
        <taxon>eudicotyledons</taxon>
        <taxon>Gunneridae</taxon>
        <taxon>Pentapetalae</taxon>
        <taxon>asterids</taxon>
        <taxon>lamiids</taxon>
        <taxon>Lamiales</taxon>
        <taxon>Oleaceae</taxon>
        <taxon>Forsythieae</taxon>
        <taxon>Forsythia</taxon>
    </lineage>
</organism>
<dbReference type="PANTHER" id="PTHR48235">
    <property type="entry name" value="OS01G0916700 PROTEIN"/>
    <property type="match status" value="1"/>
</dbReference>
<keyword evidence="3" id="KW-1185">Reference proteome</keyword>
<name>A0ABD1RKE1_9LAMI</name>
<dbReference type="EMBL" id="JBFOLJ010000012">
    <property type="protein sequence ID" value="KAL2488273.1"/>
    <property type="molecule type" value="Genomic_DNA"/>
</dbReference>
<gene>
    <name evidence="2" type="ORF">Fot_41565</name>
</gene>
<dbReference type="PANTHER" id="PTHR48235:SF1">
    <property type="entry name" value="OS01G0916700 PROTEIN"/>
    <property type="match status" value="1"/>
</dbReference>
<feature type="compositionally biased region" description="Acidic residues" evidence="1">
    <location>
        <begin position="115"/>
        <end position="126"/>
    </location>
</feature>
<proteinExistence type="predicted"/>
<feature type="region of interest" description="Disordered" evidence="1">
    <location>
        <begin position="1"/>
        <end position="43"/>
    </location>
</feature>
<accession>A0ABD1RKE1</accession>
<evidence type="ECO:0000313" key="3">
    <source>
        <dbReference type="Proteomes" id="UP001604277"/>
    </source>
</evidence>
<evidence type="ECO:0000256" key="1">
    <source>
        <dbReference type="SAM" id="MobiDB-lite"/>
    </source>
</evidence>
<feature type="region of interest" description="Disordered" evidence="1">
    <location>
        <begin position="105"/>
        <end position="126"/>
    </location>
</feature>
<protein>
    <submittedName>
        <fullName evidence="2">Histidine-rich protein</fullName>
    </submittedName>
</protein>
<feature type="compositionally biased region" description="Basic residues" evidence="1">
    <location>
        <begin position="11"/>
        <end position="41"/>
    </location>
</feature>